<dbReference type="GO" id="GO:0046872">
    <property type="term" value="F:metal ion binding"/>
    <property type="evidence" value="ECO:0007669"/>
    <property type="project" value="UniProtKB-KW"/>
</dbReference>
<dbReference type="EMBL" id="LGFO01000085">
    <property type="protein sequence ID" value="KUK36497.1"/>
    <property type="molecule type" value="Genomic_DNA"/>
</dbReference>
<dbReference type="SUPFAM" id="SSF54862">
    <property type="entry name" value="4Fe-4S ferredoxins"/>
    <property type="match status" value="1"/>
</dbReference>
<evidence type="ECO:0000256" key="2">
    <source>
        <dbReference type="ARBA" id="ARBA00013529"/>
    </source>
</evidence>
<name>A0A101FGE2_9THEO</name>
<dbReference type="OMA" id="YDVCEPC"/>
<dbReference type="InterPro" id="IPR017900">
    <property type="entry name" value="4Fe4S_Fe_S_CS"/>
</dbReference>
<evidence type="ECO:0000256" key="3">
    <source>
        <dbReference type="ARBA" id="ARBA00022485"/>
    </source>
</evidence>
<evidence type="ECO:0000256" key="6">
    <source>
        <dbReference type="ARBA" id="ARBA00023014"/>
    </source>
</evidence>
<dbReference type="InterPro" id="IPR050157">
    <property type="entry name" value="PSI_iron-sulfur_center"/>
</dbReference>
<evidence type="ECO:0000259" key="7">
    <source>
        <dbReference type="PROSITE" id="PS51085"/>
    </source>
</evidence>
<evidence type="ECO:0000256" key="5">
    <source>
        <dbReference type="ARBA" id="ARBA00023004"/>
    </source>
</evidence>
<accession>A0A101FGE2</accession>
<evidence type="ECO:0000313" key="10">
    <source>
        <dbReference type="Proteomes" id="UP000053326"/>
    </source>
</evidence>
<gene>
    <name evidence="9" type="ORF">XD66_0793</name>
</gene>
<dbReference type="PROSITE" id="PS00198">
    <property type="entry name" value="4FE4S_FER_1"/>
    <property type="match status" value="1"/>
</dbReference>
<keyword evidence="4" id="KW-0479">Metal-binding</keyword>
<comment type="function">
    <text evidence="1">Ferredoxins are iron-sulfur proteins that transfer electrons in a wide variety of metabolic reactions.</text>
</comment>
<reference evidence="10" key="1">
    <citation type="journal article" date="2015" name="MBio">
        <title>Genome-Resolved Metagenomic Analysis Reveals Roles for Candidate Phyla and Other Microbial Community Members in Biogeochemical Transformations in Oil Reservoirs.</title>
        <authorList>
            <person name="Hu P."/>
            <person name="Tom L."/>
            <person name="Singh A."/>
            <person name="Thomas B.C."/>
            <person name="Baker B.J."/>
            <person name="Piceno Y.M."/>
            <person name="Andersen G.L."/>
            <person name="Banfield J.F."/>
        </authorList>
    </citation>
    <scope>NUCLEOTIDE SEQUENCE [LARGE SCALE GENOMIC DNA]</scope>
</reference>
<dbReference type="InterPro" id="IPR017896">
    <property type="entry name" value="4Fe4S_Fe-S-bd"/>
</dbReference>
<dbReference type="GO" id="GO:0051539">
    <property type="term" value="F:4 iron, 4 sulfur cluster binding"/>
    <property type="evidence" value="ECO:0007669"/>
    <property type="project" value="UniProtKB-KW"/>
</dbReference>
<sequence>MKVRIDGKKIEANLGETILEAAKRAGVEIPTLCYNEAFGGQGVCRMCMVEVKEGDRKRLVASCTYPITGEIEVQTNTPELREIRRNIVTLLYRRAPNSDFMKKLYQEYEGTAVEPVDPEESCIMCRLCVKACEKVGAYAISTIMRGTEKRVATPFDEASPACIGCSACADICPTRSIAVRKENGRLEIWHKSFEMYRCEVCGNCFSTLPVKEHVREQLDFVVSGENLCPNCRRKKLAGDVAEVSKNK</sequence>
<dbReference type="AlphaFoldDB" id="A0A101FGE2"/>
<dbReference type="SUPFAM" id="SSF54292">
    <property type="entry name" value="2Fe-2S ferredoxin-like"/>
    <property type="match status" value="1"/>
</dbReference>
<dbReference type="InterPro" id="IPR036010">
    <property type="entry name" value="2Fe-2S_ferredoxin-like_sf"/>
</dbReference>
<evidence type="ECO:0000256" key="1">
    <source>
        <dbReference type="ARBA" id="ARBA00003532"/>
    </source>
</evidence>
<dbReference type="GO" id="GO:0016020">
    <property type="term" value="C:membrane"/>
    <property type="evidence" value="ECO:0007669"/>
    <property type="project" value="InterPro"/>
</dbReference>
<feature type="domain" description="4Fe-4S ferredoxin-type" evidence="8">
    <location>
        <begin position="151"/>
        <end position="182"/>
    </location>
</feature>
<dbReference type="PROSITE" id="PS51085">
    <property type="entry name" value="2FE2S_FER_2"/>
    <property type="match status" value="1"/>
</dbReference>
<dbReference type="Proteomes" id="UP000053326">
    <property type="component" value="Unassembled WGS sequence"/>
</dbReference>
<dbReference type="InterPro" id="IPR000283">
    <property type="entry name" value="NADH_UbQ_OxRdtase_75kDa_su_CS"/>
</dbReference>
<dbReference type="PROSITE" id="PS51379">
    <property type="entry name" value="4FE4S_FER_2"/>
    <property type="match status" value="2"/>
</dbReference>
<evidence type="ECO:0000256" key="4">
    <source>
        <dbReference type="ARBA" id="ARBA00022723"/>
    </source>
</evidence>
<dbReference type="Gene3D" id="3.30.70.20">
    <property type="match status" value="1"/>
</dbReference>
<keyword evidence="6" id="KW-0411">Iron-sulfur</keyword>
<dbReference type="PANTHER" id="PTHR24960">
    <property type="entry name" value="PHOTOSYSTEM I IRON-SULFUR CENTER-RELATED"/>
    <property type="match status" value="1"/>
</dbReference>
<dbReference type="GO" id="GO:0008137">
    <property type="term" value="F:NADH dehydrogenase (ubiquinone) activity"/>
    <property type="evidence" value="ECO:0007669"/>
    <property type="project" value="InterPro"/>
</dbReference>
<evidence type="ECO:0000313" key="9">
    <source>
        <dbReference type="EMBL" id="KUK36497.1"/>
    </source>
</evidence>
<dbReference type="GO" id="GO:0042773">
    <property type="term" value="P:ATP synthesis coupled electron transport"/>
    <property type="evidence" value="ECO:0007669"/>
    <property type="project" value="InterPro"/>
</dbReference>
<protein>
    <recommendedName>
        <fullName evidence="2">Ferredoxin</fullName>
    </recommendedName>
</protein>
<dbReference type="Pfam" id="PF13510">
    <property type="entry name" value="Fer2_4"/>
    <property type="match status" value="1"/>
</dbReference>
<evidence type="ECO:0000259" key="8">
    <source>
        <dbReference type="PROSITE" id="PS51379"/>
    </source>
</evidence>
<dbReference type="Pfam" id="PF12838">
    <property type="entry name" value="Fer4_7"/>
    <property type="match status" value="1"/>
</dbReference>
<dbReference type="Gene3D" id="3.10.20.740">
    <property type="match status" value="1"/>
</dbReference>
<organism evidence="9 10">
    <name type="scientific">Thermacetogenium phaeum</name>
    <dbReference type="NCBI Taxonomy" id="85874"/>
    <lineage>
        <taxon>Bacteria</taxon>
        <taxon>Bacillati</taxon>
        <taxon>Bacillota</taxon>
        <taxon>Clostridia</taxon>
        <taxon>Thermoanaerobacterales</taxon>
        <taxon>Thermoanaerobacteraceae</taxon>
        <taxon>Thermacetogenium</taxon>
    </lineage>
</organism>
<dbReference type="PROSITE" id="PS00641">
    <property type="entry name" value="COMPLEX1_75K_1"/>
    <property type="match status" value="1"/>
</dbReference>
<feature type="domain" description="2Fe-2S ferredoxin-type" evidence="7">
    <location>
        <begin position="1"/>
        <end position="79"/>
    </location>
</feature>
<keyword evidence="3" id="KW-0004">4Fe-4S</keyword>
<keyword evidence="5" id="KW-0408">Iron</keyword>
<dbReference type="CDD" id="cd00207">
    <property type="entry name" value="fer2"/>
    <property type="match status" value="1"/>
</dbReference>
<dbReference type="InterPro" id="IPR001041">
    <property type="entry name" value="2Fe-2S_ferredoxin-type"/>
</dbReference>
<proteinExistence type="predicted"/>
<feature type="domain" description="4Fe-4S ferredoxin-type" evidence="8">
    <location>
        <begin position="111"/>
        <end position="143"/>
    </location>
</feature>
<dbReference type="PANTHER" id="PTHR24960:SF84">
    <property type="entry name" value="HYDROGENASE SUBUNIT"/>
    <property type="match status" value="1"/>
</dbReference>
<comment type="caution">
    <text evidence="9">The sequence shown here is derived from an EMBL/GenBank/DDBJ whole genome shotgun (WGS) entry which is preliminary data.</text>
</comment>